<organism evidence="1 2">
    <name type="scientific">Fimbriiglobus ruber</name>
    <dbReference type="NCBI Taxonomy" id="1908690"/>
    <lineage>
        <taxon>Bacteria</taxon>
        <taxon>Pseudomonadati</taxon>
        <taxon>Planctomycetota</taxon>
        <taxon>Planctomycetia</taxon>
        <taxon>Gemmatales</taxon>
        <taxon>Gemmataceae</taxon>
        <taxon>Fimbriiglobus</taxon>
    </lineage>
</organism>
<dbReference type="EMBL" id="NIDE01000014">
    <property type="protein sequence ID" value="OWK37578.1"/>
    <property type="molecule type" value="Genomic_DNA"/>
</dbReference>
<sequence length="98" mass="10876">MPRPAPEEHPLPAGAVRRLGTTWLEAHGYLIDLAFAAGGAWLVEPCRLGAFFAFIALKPPFWDGRVSAIAGSWRMWAFFAFIALKPPFWDQRVAPAPQ</sequence>
<evidence type="ECO:0000313" key="2">
    <source>
        <dbReference type="Proteomes" id="UP000214646"/>
    </source>
</evidence>
<dbReference type="AlphaFoldDB" id="A0A225DGC8"/>
<protein>
    <submittedName>
        <fullName evidence="1">Uncharacterized protein</fullName>
    </submittedName>
</protein>
<reference evidence="2" key="1">
    <citation type="submission" date="2017-06" db="EMBL/GenBank/DDBJ databases">
        <title>Genome analysis of Fimbriiglobus ruber SP5, the first member of the order Planctomycetales with confirmed chitinolytic capability.</title>
        <authorList>
            <person name="Ravin N.V."/>
            <person name="Rakitin A.L."/>
            <person name="Ivanova A.A."/>
            <person name="Beletsky A.V."/>
            <person name="Kulichevskaya I.S."/>
            <person name="Mardanov A.V."/>
            <person name="Dedysh S.N."/>
        </authorList>
    </citation>
    <scope>NUCLEOTIDE SEQUENCE [LARGE SCALE GENOMIC DNA]</scope>
    <source>
        <strain evidence="2">SP5</strain>
    </source>
</reference>
<accession>A0A225DGC8</accession>
<comment type="caution">
    <text evidence="1">The sequence shown here is derived from an EMBL/GenBank/DDBJ whole genome shotgun (WGS) entry which is preliminary data.</text>
</comment>
<name>A0A225DGC8_9BACT</name>
<evidence type="ECO:0000313" key="1">
    <source>
        <dbReference type="EMBL" id="OWK37578.1"/>
    </source>
</evidence>
<gene>
    <name evidence="1" type="ORF">FRUB_06698</name>
</gene>
<proteinExistence type="predicted"/>
<dbReference type="Proteomes" id="UP000214646">
    <property type="component" value="Unassembled WGS sequence"/>
</dbReference>
<keyword evidence="2" id="KW-1185">Reference proteome</keyword>